<accession>A0AAQ4FD48</accession>
<proteinExistence type="predicted"/>
<evidence type="ECO:0000313" key="2">
    <source>
        <dbReference type="Proteomes" id="UP001321473"/>
    </source>
</evidence>
<comment type="caution">
    <text evidence="1">The sequence shown here is derived from an EMBL/GenBank/DDBJ whole genome shotgun (WGS) entry which is preliminary data.</text>
</comment>
<dbReference type="AlphaFoldDB" id="A0AAQ4FD48"/>
<reference evidence="1 2" key="1">
    <citation type="journal article" date="2023" name="Arcadia Sci">
        <title>De novo assembly of a long-read Amblyomma americanum tick genome.</title>
        <authorList>
            <person name="Chou S."/>
            <person name="Poskanzer K.E."/>
            <person name="Rollins M."/>
            <person name="Thuy-Boun P.S."/>
        </authorList>
    </citation>
    <scope>NUCLEOTIDE SEQUENCE [LARGE SCALE GENOMIC DNA]</scope>
    <source>
        <strain evidence="1">F_SG_1</strain>
        <tissue evidence="1">Salivary glands</tissue>
    </source>
</reference>
<organism evidence="1 2">
    <name type="scientific">Amblyomma americanum</name>
    <name type="common">Lone star tick</name>
    <dbReference type="NCBI Taxonomy" id="6943"/>
    <lineage>
        <taxon>Eukaryota</taxon>
        <taxon>Metazoa</taxon>
        <taxon>Ecdysozoa</taxon>
        <taxon>Arthropoda</taxon>
        <taxon>Chelicerata</taxon>
        <taxon>Arachnida</taxon>
        <taxon>Acari</taxon>
        <taxon>Parasitiformes</taxon>
        <taxon>Ixodida</taxon>
        <taxon>Ixodoidea</taxon>
        <taxon>Ixodidae</taxon>
        <taxon>Amblyomminae</taxon>
        <taxon>Amblyomma</taxon>
    </lineage>
</organism>
<evidence type="ECO:0000313" key="1">
    <source>
        <dbReference type="EMBL" id="KAK8784773.1"/>
    </source>
</evidence>
<dbReference type="EMBL" id="JARKHS020004273">
    <property type="protein sequence ID" value="KAK8784773.1"/>
    <property type="molecule type" value="Genomic_DNA"/>
</dbReference>
<dbReference type="Proteomes" id="UP001321473">
    <property type="component" value="Unassembled WGS sequence"/>
</dbReference>
<keyword evidence="2" id="KW-1185">Reference proteome</keyword>
<name>A0AAQ4FD48_AMBAM</name>
<sequence length="70" mass="8119">MLQSNTMIGACPRLKTGSACSRVVLGRKRKQHRSPPLRPWHCDVMQRTKDRTPHSVQLRDTLFIVFYTPL</sequence>
<protein>
    <submittedName>
        <fullName evidence="1">Uncharacterized protein</fullName>
    </submittedName>
</protein>
<gene>
    <name evidence="1" type="ORF">V5799_008856</name>
</gene>